<evidence type="ECO:0000313" key="5">
    <source>
        <dbReference type="Proteomes" id="UP000281391"/>
    </source>
</evidence>
<accession>A0A447KJP4</accession>
<gene>
    <name evidence="4" type="ORF">NCTC11214_00018</name>
</gene>
<feature type="domain" description="Tail sheath protein C-terminal" evidence="3">
    <location>
        <begin position="421"/>
        <end position="526"/>
    </location>
</feature>
<protein>
    <submittedName>
        <fullName evidence="4">Phage tail sheath protein</fullName>
    </submittedName>
</protein>
<name>A0A447KJP4_SEROD</name>
<dbReference type="PANTHER" id="PTHR35861">
    <property type="match status" value="1"/>
</dbReference>
<dbReference type="RefSeq" id="WP_004966139.1">
    <property type="nucleotide sequence ID" value="NZ_LR134117.1"/>
</dbReference>
<evidence type="ECO:0000256" key="1">
    <source>
        <dbReference type="ARBA" id="ARBA00008005"/>
    </source>
</evidence>
<dbReference type="InterPro" id="IPR052042">
    <property type="entry name" value="Tail_sheath_structural"/>
</dbReference>
<dbReference type="Pfam" id="PF17482">
    <property type="entry name" value="Phage_sheath_1C"/>
    <property type="match status" value="1"/>
</dbReference>
<dbReference type="Gene3D" id="3.40.50.11780">
    <property type="match status" value="1"/>
</dbReference>
<evidence type="ECO:0000259" key="3">
    <source>
        <dbReference type="Pfam" id="PF17482"/>
    </source>
</evidence>
<feature type="region of interest" description="Disordered" evidence="2">
    <location>
        <begin position="358"/>
        <end position="384"/>
    </location>
</feature>
<reference evidence="4 5" key="1">
    <citation type="submission" date="2018-12" db="EMBL/GenBank/DDBJ databases">
        <authorList>
            <consortium name="Pathogen Informatics"/>
        </authorList>
    </citation>
    <scope>NUCLEOTIDE SEQUENCE [LARGE SCALE GENOMIC DNA]</scope>
    <source>
        <strain evidence="4 5">NCTC11214</strain>
    </source>
</reference>
<dbReference type="KEGG" id="sof:NCTC11214_00018"/>
<dbReference type="InterPro" id="IPR020287">
    <property type="entry name" value="Tail_sheath_C"/>
</dbReference>
<sequence length="533" mass="57464">MTKAYAVPGVYVTETSGLSLSIQQGETAVPVFVGVFNAKNQKETLAAKAPLTCVRVDSWLDFSHKFAPSDSITIDVTQNLPHVQDERFMGSNSVRLYFENGGGPCYVLPVRHDNKKVDVSSPSIALIGPAIAQCPDITLLCWCEYEGSVADQTVYTALGTLLGASETPGGNPGRFLLTDAWPTGTAEAPGEWAMMAPVVADKTQVASYFPALLTGYARNYRDYVSRPGWPGYEHLVTVKCTAEQAATLNAEQAATLNAEQAAALNKENTDLVKKELVTLDALRAASLTANHKQAQDVLKRVEQAFAGTLPSVPVVLRASVAMAGVYARVDRERGVWKAPANVAVAGVTALVVQGETSAPVSSGGGGSASPEPAKAPTPWDKPVPVRFDDTLNTKLIGPQINAIRAFRGQGLMVWGARTQKDNDLWRYIPVRRLFNTLERDARTALQAAVFEPNSPLTWEQVRGGLDHYLNALWRKGALQGETPEQAYYVQIGLGTTMTQDDINQGRMVVRIGVAAVRPAEFIILQLTQNVIAS</sequence>
<dbReference type="EMBL" id="LR134117">
    <property type="protein sequence ID" value="VDZ51068.1"/>
    <property type="molecule type" value="Genomic_DNA"/>
</dbReference>
<evidence type="ECO:0000256" key="2">
    <source>
        <dbReference type="SAM" id="MobiDB-lite"/>
    </source>
</evidence>
<dbReference type="PANTHER" id="PTHR35861:SF1">
    <property type="entry name" value="PHAGE TAIL SHEATH PROTEIN"/>
    <property type="match status" value="1"/>
</dbReference>
<evidence type="ECO:0000313" key="4">
    <source>
        <dbReference type="EMBL" id="VDZ51068.1"/>
    </source>
</evidence>
<dbReference type="AlphaFoldDB" id="A0A447KJP4"/>
<proteinExistence type="inferred from homology"/>
<organism evidence="4 5">
    <name type="scientific">Serratia odorifera</name>
    <dbReference type="NCBI Taxonomy" id="618"/>
    <lineage>
        <taxon>Bacteria</taxon>
        <taxon>Pseudomonadati</taxon>
        <taxon>Pseudomonadota</taxon>
        <taxon>Gammaproteobacteria</taxon>
        <taxon>Enterobacterales</taxon>
        <taxon>Yersiniaceae</taxon>
        <taxon>Serratia</taxon>
    </lineage>
</organism>
<comment type="similarity">
    <text evidence="1">Belongs to the myoviridae tail sheath protein family.</text>
</comment>
<dbReference type="Proteomes" id="UP000281391">
    <property type="component" value="Chromosome"/>
</dbReference>